<dbReference type="Pfam" id="PF07969">
    <property type="entry name" value="Amidohydro_3"/>
    <property type="match status" value="1"/>
</dbReference>
<feature type="domain" description="Amidohydrolase 3" evidence="1">
    <location>
        <begin position="55"/>
        <end position="525"/>
    </location>
</feature>
<evidence type="ECO:0000259" key="1">
    <source>
        <dbReference type="Pfam" id="PF07969"/>
    </source>
</evidence>
<keyword evidence="3" id="KW-1185">Reference proteome</keyword>
<dbReference type="PANTHER" id="PTHR22642">
    <property type="entry name" value="IMIDAZOLONEPROPIONASE"/>
    <property type="match status" value="1"/>
</dbReference>
<reference evidence="3" key="1">
    <citation type="journal article" date="2019" name="Int. J. Syst. Evol. Microbiol.">
        <title>The Global Catalogue of Microorganisms (GCM) 10K type strain sequencing project: providing services to taxonomists for standard genome sequencing and annotation.</title>
        <authorList>
            <consortium name="The Broad Institute Genomics Platform"/>
            <consortium name="The Broad Institute Genome Sequencing Center for Infectious Disease"/>
            <person name="Wu L."/>
            <person name="Ma J."/>
        </authorList>
    </citation>
    <scope>NUCLEOTIDE SEQUENCE [LARGE SCALE GENOMIC DNA]</scope>
    <source>
        <strain evidence="3">TISTR 1571</strain>
    </source>
</reference>
<dbReference type="PANTHER" id="PTHR22642:SF2">
    <property type="entry name" value="PROTEIN LONG AFTER FAR-RED 3"/>
    <property type="match status" value="1"/>
</dbReference>
<dbReference type="GO" id="GO:0016787">
    <property type="term" value="F:hydrolase activity"/>
    <property type="evidence" value="ECO:0007669"/>
    <property type="project" value="UniProtKB-KW"/>
</dbReference>
<dbReference type="Gene3D" id="3.20.20.140">
    <property type="entry name" value="Metal-dependent hydrolases"/>
    <property type="match status" value="1"/>
</dbReference>
<dbReference type="InterPro" id="IPR032466">
    <property type="entry name" value="Metal_Hydrolase"/>
</dbReference>
<name>A0ABW5QDI9_9BACI</name>
<dbReference type="RefSeq" id="WP_377329872.1">
    <property type="nucleotide sequence ID" value="NZ_JBHUMZ010000048.1"/>
</dbReference>
<dbReference type="InterPro" id="IPR033932">
    <property type="entry name" value="YtcJ-like"/>
</dbReference>
<gene>
    <name evidence="2" type="ORF">ACFSW4_13325</name>
</gene>
<comment type="caution">
    <text evidence="2">The sequence shown here is derived from an EMBL/GenBank/DDBJ whole genome shotgun (WGS) entry which is preliminary data.</text>
</comment>
<dbReference type="SUPFAM" id="SSF51556">
    <property type="entry name" value="Metallo-dependent hydrolases"/>
    <property type="match status" value="1"/>
</dbReference>
<dbReference type="EMBL" id="JBHUMZ010000048">
    <property type="protein sequence ID" value="MFD2639843.1"/>
    <property type="molecule type" value="Genomic_DNA"/>
</dbReference>
<dbReference type="Gene3D" id="2.30.40.10">
    <property type="entry name" value="Urease, subunit C, domain 1"/>
    <property type="match status" value="1"/>
</dbReference>
<proteinExistence type="predicted"/>
<dbReference type="EC" id="3.5.-.-" evidence="2"/>
<dbReference type="Gene3D" id="3.10.310.70">
    <property type="match status" value="1"/>
</dbReference>
<dbReference type="InterPro" id="IPR013108">
    <property type="entry name" value="Amidohydro_3"/>
</dbReference>
<dbReference type="InterPro" id="IPR011059">
    <property type="entry name" value="Metal-dep_hydrolase_composite"/>
</dbReference>
<accession>A0ABW5QDI9</accession>
<keyword evidence="2" id="KW-0378">Hydrolase</keyword>
<evidence type="ECO:0000313" key="2">
    <source>
        <dbReference type="EMBL" id="MFD2639843.1"/>
    </source>
</evidence>
<sequence length="528" mass="59404">MGQLWFGGKIYTMTGPENMVEAIYTDHGKIIETGYLKDLKNKYKQQIDDEIRFEGVLFPGFIDSHLHIIGHGEKLLRLDLSDVQSRKEVIQKVQIASNQLSENEWLIGEGFNENNWDEPIMIHRKELDEVSNGHPVVLTRICRHALVANSKAMEISGVSEETEDVPGGVIERDFYGHLTGAFHDQAQELIKSHMPTPDLDFLKKAIQTSVRDLLSKGIVSGHSEDLSYYGGFSKTYEAFKQIIPNQESFRAHLLVHHLVVDDLHAEGHQSQEKDDWLEFGAMKLFVDGALGGRTALLSDSYSDDPTTNGVAIHTDEGLEELVKKARDYQMPIATHAIGDLAAEKVIDLIEKYPPPQGMKDRLIHGQIMRPELIERLKGKSVIIDIQPLFVSSDFPWVIDRVGERRANQSYPWKSYIREGILCGGGSDAPIEIVDPLTSIDAAVNRRSTYDGMTYNISECLSVYEAFELYTVNPAKIIGKEHVQGQIEAGFYADFVILNQDPFLIEIENLHNIKVEKTIVNGKVVYSST</sequence>
<evidence type="ECO:0000313" key="3">
    <source>
        <dbReference type="Proteomes" id="UP001597452"/>
    </source>
</evidence>
<dbReference type="Proteomes" id="UP001597452">
    <property type="component" value="Unassembled WGS sequence"/>
</dbReference>
<organism evidence="2 3">
    <name type="scientific">Piscibacillus salipiscarius</name>
    <dbReference type="NCBI Taxonomy" id="299480"/>
    <lineage>
        <taxon>Bacteria</taxon>
        <taxon>Bacillati</taxon>
        <taxon>Bacillota</taxon>
        <taxon>Bacilli</taxon>
        <taxon>Bacillales</taxon>
        <taxon>Bacillaceae</taxon>
        <taxon>Piscibacillus</taxon>
    </lineage>
</organism>
<dbReference type="CDD" id="cd01300">
    <property type="entry name" value="YtcJ_like"/>
    <property type="match status" value="1"/>
</dbReference>
<protein>
    <submittedName>
        <fullName evidence="2">Amidohydrolase</fullName>
        <ecNumber evidence="2">3.5.-.-</ecNumber>
    </submittedName>
</protein>
<dbReference type="SUPFAM" id="SSF51338">
    <property type="entry name" value="Composite domain of metallo-dependent hydrolases"/>
    <property type="match status" value="1"/>
</dbReference>